<feature type="compositionally biased region" description="Basic residues" evidence="1">
    <location>
        <begin position="204"/>
        <end position="231"/>
    </location>
</feature>
<evidence type="ECO:0000256" key="1">
    <source>
        <dbReference type="SAM" id="MobiDB-lite"/>
    </source>
</evidence>
<dbReference type="Proteomes" id="UP000299102">
    <property type="component" value="Unassembled WGS sequence"/>
</dbReference>
<gene>
    <name evidence="2" type="ORF">EVAR_53972_1</name>
</gene>
<feature type="compositionally biased region" description="Basic and acidic residues" evidence="1">
    <location>
        <begin position="152"/>
        <end position="164"/>
    </location>
</feature>
<reference evidence="2 3" key="1">
    <citation type="journal article" date="2019" name="Commun. Biol.">
        <title>The bagworm genome reveals a unique fibroin gene that provides high tensile strength.</title>
        <authorList>
            <person name="Kono N."/>
            <person name="Nakamura H."/>
            <person name="Ohtoshi R."/>
            <person name="Tomita M."/>
            <person name="Numata K."/>
            <person name="Arakawa K."/>
        </authorList>
    </citation>
    <scope>NUCLEOTIDE SEQUENCE [LARGE SCALE GENOMIC DNA]</scope>
</reference>
<proteinExistence type="predicted"/>
<feature type="compositionally biased region" description="Basic and acidic residues" evidence="1">
    <location>
        <begin position="1"/>
        <end position="17"/>
    </location>
</feature>
<accession>A0A4C1Y0R0</accession>
<dbReference type="EMBL" id="BGZK01001015">
    <property type="protein sequence ID" value="GBP68554.1"/>
    <property type="molecule type" value="Genomic_DNA"/>
</dbReference>
<feature type="region of interest" description="Disordered" evidence="1">
    <location>
        <begin position="1"/>
        <end position="85"/>
    </location>
</feature>
<feature type="compositionally biased region" description="Basic and acidic residues" evidence="1">
    <location>
        <begin position="25"/>
        <end position="37"/>
    </location>
</feature>
<dbReference type="AlphaFoldDB" id="A0A4C1Y0R0"/>
<organism evidence="2 3">
    <name type="scientific">Eumeta variegata</name>
    <name type="common">Bagworm moth</name>
    <name type="synonym">Eumeta japonica</name>
    <dbReference type="NCBI Taxonomy" id="151549"/>
    <lineage>
        <taxon>Eukaryota</taxon>
        <taxon>Metazoa</taxon>
        <taxon>Ecdysozoa</taxon>
        <taxon>Arthropoda</taxon>
        <taxon>Hexapoda</taxon>
        <taxon>Insecta</taxon>
        <taxon>Pterygota</taxon>
        <taxon>Neoptera</taxon>
        <taxon>Endopterygota</taxon>
        <taxon>Lepidoptera</taxon>
        <taxon>Glossata</taxon>
        <taxon>Ditrysia</taxon>
        <taxon>Tineoidea</taxon>
        <taxon>Psychidae</taxon>
        <taxon>Oiketicinae</taxon>
        <taxon>Eumeta</taxon>
    </lineage>
</organism>
<feature type="compositionally biased region" description="Polar residues" evidence="1">
    <location>
        <begin position="53"/>
        <end position="76"/>
    </location>
</feature>
<feature type="compositionally biased region" description="Low complexity" evidence="1">
    <location>
        <begin position="234"/>
        <end position="245"/>
    </location>
</feature>
<feature type="compositionally biased region" description="Basic and acidic residues" evidence="1">
    <location>
        <begin position="180"/>
        <end position="203"/>
    </location>
</feature>
<sequence>MSRRVTETMPRRDEVPQKGRRGGWQHRDAEADRDTGRCLRRACGGFAKRVSPRQPSSAFTSTRPPIQSPASRSQEGSAKPGATAANRAAVKITALTRGGEGRARSVAQYKREVKTSVCEKLQRIAASPLASKSLAHHILEVEREKTKRARDLRRLRNDCKDDGAPPRQMSEGGNRRRQHGGRDQEDAGRHRQDGHPNKLEGSARHWRSSRRPMRRLRQSRNCKRPRSRKFLAQRSPLPTPLSSRPDAPTTPVTRWSKPSGRWLMQGKWGGVDRVRKARNQKVVLTCVSDDAIKRIETRIKTKSKDLQVSKPEPSLPLIIIRDVLKVNSDAQIVESLKRQNGHTTEGLGWKGRGASPLPQTCAKPLECHPVLEVSPRYIRVSLKPATLRALWSDHRSRVQTAKLLNPKVHKLHEPAARTSPIRHLARMRRPRQMERYSADKGRVLLAAGASAAQNRTHMADGLSVGSEADHASLRFIQSNLQRSKLATAELLVGAQAQDCSGTSPGALRGQYWRAQAVLRL</sequence>
<feature type="region of interest" description="Disordered" evidence="1">
    <location>
        <begin position="145"/>
        <end position="261"/>
    </location>
</feature>
<evidence type="ECO:0000313" key="3">
    <source>
        <dbReference type="Proteomes" id="UP000299102"/>
    </source>
</evidence>
<comment type="caution">
    <text evidence="2">The sequence shown here is derived from an EMBL/GenBank/DDBJ whole genome shotgun (WGS) entry which is preliminary data.</text>
</comment>
<keyword evidence="3" id="KW-1185">Reference proteome</keyword>
<name>A0A4C1Y0R0_EUMVA</name>
<dbReference type="OrthoDB" id="10022108at2759"/>
<evidence type="ECO:0000313" key="2">
    <source>
        <dbReference type="EMBL" id="GBP68554.1"/>
    </source>
</evidence>
<protein>
    <submittedName>
        <fullName evidence="2">Uncharacterized protein</fullName>
    </submittedName>
</protein>